<dbReference type="PANTHER" id="PTHR45651:SF5">
    <property type="entry name" value="CYCLIC NUCLEOTIDE-GATED ION CHANNEL 1"/>
    <property type="match status" value="1"/>
</dbReference>
<feature type="domain" description="Cyclic nucleotide-binding" evidence="1">
    <location>
        <begin position="10"/>
        <end position="101"/>
    </location>
</feature>
<keyword evidence="3" id="KW-1185">Reference proteome</keyword>
<proteinExistence type="predicted"/>
<dbReference type="Pfam" id="PF00027">
    <property type="entry name" value="cNMP_binding"/>
    <property type="match status" value="1"/>
</dbReference>
<dbReference type="PROSITE" id="PS50042">
    <property type="entry name" value="CNMP_BINDING_3"/>
    <property type="match status" value="1"/>
</dbReference>
<reference evidence="2 3" key="1">
    <citation type="submission" date="2024-06" db="EMBL/GenBank/DDBJ databases">
        <title>Chitinophaga defluvii sp. nov., isolated from municipal sewage.</title>
        <authorList>
            <person name="Zhang L."/>
        </authorList>
    </citation>
    <scope>NUCLEOTIDE SEQUENCE [LARGE SCALE GENOMIC DNA]</scope>
    <source>
        <strain evidence="2 3">H8</strain>
    </source>
</reference>
<evidence type="ECO:0000313" key="2">
    <source>
        <dbReference type="EMBL" id="MET7000702.1"/>
    </source>
</evidence>
<name>A0ABV2TDF9_9BACT</name>
<dbReference type="RefSeq" id="WP_354663255.1">
    <property type="nucleotide sequence ID" value="NZ_JBEXAC010000002.1"/>
</dbReference>
<comment type="caution">
    <text evidence="2">The sequence shown here is derived from an EMBL/GenBank/DDBJ whole genome shotgun (WGS) entry which is preliminary data.</text>
</comment>
<dbReference type="Proteomes" id="UP001549749">
    <property type="component" value="Unassembled WGS sequence"/>
</dbReference>
<dbReference type="SMART" id="SM00100">
    <property type="entry name" value="cNMP"/>
    <property type="match status" value="1"/>
</dbReference>
<protein>
    <submittedName>
        <fullName evidence="2">Crp/Fnr family transcriptional regulator</fullName>
    </submittedName>
</protein>
<dbReference type="InterPro" id="IPR014710">
    <property type="entry name" value="RmlC-like_jellyroll"/>
</dbReference>
<accession>A0ABV2TDF9</accession>
<dbReference type="Gene3D" id="2.60.120.10">
    <property type="entry name" value="Jelly Rolls"/>
    <property type="match status" value="1"/>
</dbReference>
<evidence type="ECO:0000313" key="3">
    <source>
        <dbReference type="Proteomes" id="UP001549749"/>
    </source>
</evidence>
<dbReference type="CDD" id="cd00038">
    <property type="entry name" value="CAP_ED"/>
    <property type="match status" value="1"/>
</dbReference>
<evidence type="ECO:0000259" key="1">
    <source>
        <dbReference type="PROSITE" id="PS50042"/>
    </source>
</evidence>
<sequence>MNPLIAAISNFGNLSEDLLLDIDSRLKYVSYKKKDLILREGEICNHLFFVTKGLLRSYYYHQKQEVNSMFMEEGDFVISVLSYYKRVPSYEFIEAIEEVELCGFHYDDLNYLYKTYQEFNTIGRQLTESYFCLAEERLKALRFNDAMGKYEFLMNKKTNLINRVPLKDLATYLSITPETLSRMRSSFR</sequence>
<dbReference type="InterPro" id="IPR000595">
    <property type="entry name" value="cNMP-bd_dom"/>
</dbReference>
<organism evidence="2 3">
    <name type="scientific">Chitinophaga defluvii</name>
    <dbReference type="NCBI Taxonomy" id="3163343"/>
    <lineage>
        <taxon>Bacteria</taxon>
        <taxon>Pseudomonadati</taxon>
        <taxon>Bacteroidota</taxon>
        <taxon>Chitinophagia</taxon>
        <taxon>Chitinophagales</taxon>
        <taxon>Chitinophagaceae</taxon>
        <taxon>Chitinophaga</taxon>
    </lineage>
</organism>
<dbReference type="EMBL" id="JBEXAC010000002">
    <property type="protein sequence ID" value="MET7000702.1"/>
    <property type="molecule type" value="Genomic_DNA"/>
</dbReference>
<dbReference type="PANTHER" id="PTHR45651">
    <property type="entry name" value="CYCLIC NUCLEOTIDE-GATED ION CHANNEL 15-RELATED-RELATED"/>
    <property type="match status" value="1"/>
</dbReference>
<dbReference type="SUPFAM" id="SSF51206">
    <property type="entry name" value="cAMP-binding domain-like"/>
    <property type="match status" value="1"/>
</dbReference>
<gene>
    <name evidence="2" type="ORF">ABR189_25180</name>
</gene>
<dbReference type="InterPro" id="IPR018490">
    <property type="entry name" value="cNMP-bd_dom_sf"/>
</dbReference>